<evidence type="ECO:0000256" key="2">
    <source>
        <dbReference type="ARBA" id="ARBA00022448"/>
    </source>
</evidence>
<dbReference type="GO" id="GO:0005886">
    <property type="term" value="C:plasma membrane"/>
    <property type="evidence" value="ECO:0007669"/>
    <property type="project" value="TreeGrafter"/>
</dbReference>
<dbReference type="GO" id="GO:0015707">
    <property type="term" value="P:nitrite transport"/>
    <property type="evidence" value="ECO:0007669"/>
    <property type="project" value="TreeGrafter"/>
</dbReference>
<evidence type="ECO:0000313" key="9">
    <source>
        <dbReference type="EMBL" id="OCK86119.1"/>
    </source>
</evidence>
<keyword evidence="4 8" id="KW-1133">Transmembrane helix</keyword>
<evidence type="ECO:0000256" key="5">
    <source>
        <dbReference type="ARBA" id="ARBA00023136"/>
    </source>
</evidence>
<organism evidence="9 10">
    <name type="scientific">Lepidopterella palustris CBS 459.81</name>
    <dbReference type="NCBI Taxonomy" id="1314670"/>
    <lineage>
        <taxon>Eukaryota</taxon>
        <taxon>Fungi</taxon>
        <taxon>Dikarya</taxon>
        <taxon>Ascomycota</taxon>
        <taxon>Pezizomycotina</taxon>
        <taxon>Dothideomycetes</taxon>
        <taxon>Pleosporomycetidae</taxon>
        <taxon>Mytilinidiales</taxon>
        <taxon>Argynnaceae</taxon>
        <taxon>Lepidopterella</taxon>
    </lineage>
</organism>
<feature type="transmembrane region" description="Helical" evidence="8">
    <location>
        <begin position="74"/>
        <end position="99"/>
    </location>
</feature>
<dbReference type="InterPro" id="IPR000292">
    <property type="entry name" value="For/NO2_transpt"/>
</dbReference>
<evidence type="ECO:0000256" key="8">
    <source>
        <dbReference type="SAM" id="Phobius"/>
    </source>
</evidence>
<dbReference type="PANTHER" id="PTHR30520">
    <property type="entry name" value="FORMATE TRANSPORTER-RELATED"/>
    <property type="match status" value="1"/>
</dbReference>
<feature type="transmembrane region" description="Helical" evidence="8">
    <location>
        <begin position="111"/>
        <end position="136"/>
    </location>
</feature>
<feature type="transmembrane region" description="Helical" evidence="8">
    <location>
        <begin position="238"/>
        <end position="261"/>
    </location>
</feature>
<evidence type="ECO:0000313" key="10">
    <source>
        <dbReference type="Proteomes" id="UP000250266"/>
    </source>
</evidence>
<keyword evidence="5 8" id="KW-0472">Membrane</keyword>
<dbReference type="PANTHER" id="PTHR30520:SF6">
    <property type="entry name" value="FORMATE_NITRATE FAMILY TRANSPORTER (EUROFUNG)"/>
    <property type="match status" value="1"/>
</dbReference>
<feature type="transmembrane region" description="Helical" evidence="8">
    <location>
        <begin position="32"/>
        <end position="54"/>
    </location>
</feature>
<dbReference type="FunFam" id="1.20.1080.10:FF:000011">
    <property type="entry name" value="Formate family transporter"/>
    <property type="match status" value="1"/>
</dbReference>
<keyword evidence="2" id="KW-0813">Transport</keyword>
<dbReference type="Pfam" id="PF01226">
    <property type="entry name" value="Form_Nir_trans"/>
    <property type="match status" value="1"/>
</dbReference>
<evidence type="ECO:0000256" key="4">
    <source>
        <dbReference type="ARBA" id="ARBA00022989"/>
    </source>
</evidence>
<dbReference type="InterPro" id="IPR024002">
    <property type="entry name" value="For/NO2_transpt_CS"/>
</dbReference>
<keyword evidence="3 8" id="KW-0812">Transmembrane</keyword>
<evidence type="ECO:0000256" key="3">
    <source>
        <dbReference type="ARBA" id="ARBA00022692"/>
    </source>
</evidence>
<sequence length="315" mass="34518">MPQSINAYTPRESIEIVSRSGIAKAHMRPDKAFLSSVSAGMILSFACATLISTSSAPWFQANAPGLIRTIAALVFPYGLTIVVLTGTDLCTGSFMFTLLPVLQRRMGVWRMLMHWVITFWGNLAGSLFVVVIITGYGGVFDPAPYKTEAIKFATTKQVTPEWHQVFLRAIGANWLVCLACYLGMSGHDYISKVAGIWWPTFAFVSLGFDHVVANMFFIPTGIWQGAPNITMGLYIWKGIIPALFGNIIGGGLFVGCFYWYLYLSNEPPCPVDGVIYEHIGGLPPYTAGRGLDLKRKKDEETGIAKPKASGRRRGG</sequence>
<dbReference type="Proteomes" id="UP000250266">
    <property type="component" value="Unassembled WGS sequence"/>
</dbReference>
<comment type="similarity">
    <text evidence="6">Belongs to the FNT transporter (TC 1.A.16) family.</text>
</comment>
<keyword evidence="10" id="KW-1185">Reference proteome</keyword>
<name>A0A8E2JL85_9PEZI</name>
<comment type="subcellular location">
    <subcellularLocation>
        <location evidence="1">Membrane</location>
        <topology evidence="1">Multi-pass membrane protein</topology>
    </subcellularLocation>
</comment>
<proteinExistence type="inferred from homology"/>
<feature type="transmembrane region" description="Helical" evidence="8">
    <location>
        <begin position="196"/>
        <end position="218"/>
    </location>
</feature>
<dbReference type="PROSITE" id="PS01006">
    <property type="entry name" value="FORMATE_NITRITE_TP_2"/>
    <property type="match status" value="1"/>
</dbReference>
<reference evidence="9 10" key="1">
    <citation type="journal article" date="2016" name="Nat. Commun.">
        <title>Ectomycorrhizal ecology is imprinted in the genome of the dominant symbiotic fungus Cenococcum geophilum.</title>
        <authorList>
            <consortium name="DOE Joint Genome Institute"/>
            <person name="Peter M."/>
            <person name="Kohler A."/>
            <person name="Ohm R.A."/>
            <person name="Kuo A."/>
            <person name="Krutzmann J."/>
            <person name="Morin E."/>
            <person name="Arend M."/>
            <person name="Barry K.W."/>
            <person name="Binder M."/>
            <person name="Choi C."/>
            <person name="Clum A."/>
            <person name="Copeland A."/>
            <person name="Grisel N."/>
            <person name="Haridas S."/>
            <person name="Kipfer T."/>
            <person name="LaButti K."/>
            <person name="Lindquist E."/>
            <person name="Lipzen A."/>
            <person name="Maire R."/>
            <person name="Meier B."/>
            <person name="Mihaltcheva S."/>
            <person name="Molinier V."/>
            <person name="Murat C."/>
            <person name="Poggeler S."/>
            <person name="Quandt C.A."/>
            <person name="Sperisen C."/>
            <person name="Tritt A."/>
            <person name="Tisserant E."/>
            <person name="Crous P.W."/>
            <person name="Henrissat B."/>
            <person name="Nehls U."/>
            <person name="Egli S."/>
            <person name="Spatafora J.W."/>
            <person name="Grigoriev I.V."/>
            <person name="Martin F.M."/>
        </authorList>
    </citation>
    <scope>NUCLEOTIDE SEQUENCE [LARGE SCALE GENOMIC DNA]</scope>
    <source>
        <strain evidence="9 10">CBS 459.81</strain>
    </source>
</reference>
<dbReference type="GO" id="GO:0015513">
    <property type="term" value="F:high-affinity secondary active nitrite transmembrane transporter activity"/>
    <property type="evidence" value="ECO:0007669"/>
    <property type="project" value="TreeGrafter"/>
</dbReference>
<dbReference type="OrthoDB" id="4829at2759"/>
<dbReference type="InterPro" id="IPR023271">
    <property type="entry name" value="Aquaporin-like"/>
</dbReference>
<dbReference type="AlphaFoldDB" id="A0A8E2JL85"/>
<dbReference type="Gene3D" id="1.20.1080.10">
    <property type="entry name" value="Glycerol uptake facilitator protein"/>
    <property type="match status" value="1"/>
</dbReference>
<dbReference type="EMBL" id="KV744809">
    <property type="protein sequence ID" value="OCK86119.1"/>
    <property type="molecule type" value="Genomic_DNA"/>
</dbReference>
<evidence type="ECO:0000256" key="7">
    <source>
        <dbReference type="SAM" id="MobiDB-lite"/>
    </source>
</evidence>
<feature type="region of interest" description="Disordered" evidence="7">
    <location>
        <begin position="296"/>
        <end position="315"/>
    </location>
</feature>
<protein>
    <submittedName>
        <fullName evidence="9">Formate/nitrate family transporter</fullName>
    </submittedName>
</protein>
<accession>A0A8E2JL85</accession>
<gene>
    <name evidence="9" type="ORF">K432DRAFT_465704</name>
</gene>
<evidence type="ECO:0000256" key="6">
    <source>
        <dbReference type="ARBA" id="ARBA00049660"/>
    </source>
</evidence>
<evidence type="ECO:0000256" key="1">
    <source>
        <dbReference type="ARBA" id="ARBA00004141"/>
    </source>
</evidence>